<accession>A0A8X6U9T5</accession>
<evidence type="ECO:0000313" key="2">
    <source>
        <dbReference type="Proteomes" id="UP000887013"/>
    </source>
</evidence>
<dbReference type="Proteomes" id="UP000887013">
    <property type="component" value="Unassembled WGS sequence"/>
</dbReference>
<gene>
    <name evidence="1" type="ORF">NPIL_501531</name>
</gene>
<dbReference type="OrthoDB" id="6429649at2759"/>
<organism evidence="1 2">
    <name type="scientific">Nephila pilipes</name>
    <name type="common">Giant wood spider</name>
    <name type="synonym">Nephila maculata</name>
    <dbReference type="NCBI Taxonomy" id="299642"/>
    <lineage>
        <taxon>Eukaryota</taxon>
        <taxon>Metazoa</taxon>
        <taxon>Ecdysozoa</taxon>
        <taxon>Arthropoda</taxon>
        <taxon>Chelicerata</taxon>
        <taxon>Arachnida</taxon>
        <taxon>Araneae</taxon>
        <taxon>Araneomorphae</taxon>
        <taxon>Entelegynae</taxon>
        <taxon>Araneoidea</taxon>
        <taxon>Nephilidae</taxon>
        <taxon>Nephila</taxon>
    </lineage>
</organism>
<protein>
    <submittedName>
        <fullName evidence="1">Uncharacterized protein</fullName>
    </submittedName>
</protein>
<proteinExistence type="predicted"/>
<name>A0A8X6U9T5_NEPPI</name>
<dbReference type="AlphaFoldDB" id="A0A8X6U9T5"/>
<reference evidence="1" key="1">
    <citation type="submission" date="2020-08" db="EMBL/GenBank/DDBJ databases">
        <title>Multicomponent nature underlies the extraordinary mechanical properties of spider dragline silk.</title>
        <authorList>
            <person name="Kono N."/>
            <person name="Nakamura H."/>
            <person name="Mori M."/>
            <person name="Yoshida Y."/>
            <person name="Ohtoshi R."/>
            <person name="Malay A.D."/>
            <person name="Moran D.A.P."/>
            <person name="Tomita M."/>
            <person name="Numata K."/>
            <person name="Arakawa K."/>
        </authorList>
    </citation>
    <scope>NUCLEOTIDE SEQUENCE</scope>
</reference>
<feature type="non-terminal residue" evidence="1">
    <location>
        <position position="1"/>
    </location>
</feature>
<evidence type="ECO:0000313" key="1">
    <source>
        <dbReference type="EMBL" id="GFT95905.1"/>
    </source>
</evidence>
<keyword evidence="2" id="KW-1185">Reference proteome</keyword>
<comment type="caution">
    <text evidence="1">The sequence shown here is derived from an EMBL/GenBank/DDBJ whole genome shotgun (WGS) entry which is preliminary data.</text>
</comment>
<dbReference type="EMBL" id="BMAW01121828">
    <property type="protein sequence ID" value="GFT95905.1"/>
    <property type="molecule type" value="Genomic_DNA"/>
</dbReference>
<sequence>ASSGWSTCKEDILGYTDTNGTDSHAIVYMCEHNKTRLVSSSTTDFFDIIASNVLP</sequence>